<keyword evidence="1" id="KW-0732">Signal</keyword>
<keyword evidence="3" id="KW-1185">Reference proteome</keyword>
<gene>
    <name evidence="2" type="ORF">J2S59_002517</name>
</gene>
<protein>
    <submittedName>
        <fullName evidence="2">Uncharacterized protein</fullName>
    </submittedName>
</protein>
<organism evidence="2 3">
    <name type="scientific">Nocardioides massiliensis</name>
    <dbReference type="NCBI Taxonomy" id="1325935"/>
    <lineage>
        <taxon>Bacteria</taxon>
        <taxon>Bacillati</taxon>
        <taxon>Actinomycetota</taxon>
        <taxon>Actinomycetes</taxon>
        <taxon>Propionibacteriales</taxon>
        <taxon>Nocardioidaceae</taxon>
        <taxon>Nocardioides</taxon>
    </lineage>
</organism>
<dbReference type="RefSeq" id="WP_306825179.1">
    <property type="nucleotide sequence ID" value="NZ_JAUSQM010000001.1"/>
</dbReference>
<comment type="caution">
    <text evidence="2">The sequence shown here is derived from an EMBL/GenBank/DDBJ whole genome shotgun (WGS) entry which is preliminary data.</text>
</comment>
<evidence type="ECO:0000313" key="2">
    <source>
        <dbReference type="EMBL" id="MDP9822708.1"/>
    </source>
</evidence>
<accession>A0ABT9NQQ2</accession>
<dbReference type="EMBL" id="JAUSQM010000001">
    <property type="protein sequence ID" value="MDP9822708.1"/>
    <property type="molecule type" value="Genomic_DNA"/>
</dbReference>
<evidence type="ECO:0000313" key="3">
    <source>
        <dbReference type="Proteomes" id="UP001240447"/>
    </source>
</evidence>
<proteinExistence type="predicted"/>
<evidence type="ECO:0000256" key="1">
    <source>
        <dbReference type="SAM" id="SignalP"/>
    </source>
</evidence>
<name>A0ABT9NQQ2_9ACTN</name>
<feature type="signal peptide" evidence="1">
    <location>
        <begin position="1"/>
        <end position="41"/>
    </location>
</feature>
<feature type="chain" id="PRO_5046194908" evidence="1">
    <location>
        <begin position="42"/>
        <end position="1239"/>
    </location>
</feature>
<sequence length="1239" mass="127263">MGTPPPMARRIRRRGRPVRLLAVTLTGGLALAVLPALPAQAALTAPGNNATVSGRVTITESGASNNCTLGQGSPYSRVEVRRASDNAVVHTARRDDTGTLTTTWNAIGQPRGQYVIRSWIRNSVRSGFLNLGCTNQSESAQPVRTVTLANGSAVDVSLPARVVTGEDLTVTVNTRHASTGVSSALGERPVTIEVPGVGTEEVTTDAAGVASATFDLPDLPAGSLTVTAVAGEDDHYLGSAPGSATTSLAKRATRVFYRGDTRVDPGRTARLEAQLVDATPGSERLGDPLSDEPLSLVFEGQGEEVVTTASGRAIREVAVSGPSRMTTAGAAYAGDGVYAASDDEVVFYVGDDAGTPAPVVHGPIGGLTSLLGSLLGGVTGIVTGTDKPLSLGELVGLLTGGDTPLDDLVSMVDSGVVHLLDSTGLQDLLTQLNDGLVTTVREAGRPVDAIVEGLVSKVRTGTPLDDLLDVTSFQWRSVYVDGDGKRLAREFRARMGVPEPIDVTGDGAPDLLANVSLVTGAVALGYSGSSRGLDLDIDPRGSLTTIVPRLEIARLGDVAAPLPASVQAVLELPGASESFRFGYDAREGTAPRGFRADVVLDDEGAALQVASTASGALKVSGAVDADASAAGAEQRFAAAFSEAPRSATVAVELGSTQNLAASLTTDKPTDIEVSFDDDSGGAKVFRAGVELAQVDGTVSFGLAGDTADGLAASVEADRPLPSLRVEGREVVDGRPVTDLLLGLTDVPRSLAFELGADGQGSLTASAPVTEFEVGYGQNRMIQTLDDPAYLNLVSDTANDTQSIGLKLPGFEGMDLALGDDSGELGIDLRLAPTPLHVVVDQDGLQLDAHVLDAPGRLALALGESGAVTVEGSAPIDLVRIQAHDADGIFDGATDLDLRIEEIPGLLQVQMEGEKVRFGTGGQPIGLLELNAHGGTALPMPTEDGLTVRTGPTGTTLAGRITGLREIEAGLGGMPEVLLDTVAGKVFTLGLEQTDDGGAVTGNVNAVIDHLVPHLRLGLQDDGSGAMSLQYRASEPTNSLSFDFDGLQGSIADPLPASLDVCMAGDEACLPGAGIANPELGTIRFAASEHTTLNLVDPSSGMDVRNLRVRLLELTGSLDIDNGGDVYLNTTEFDGECGFDGCRHPILGGSVRVDLGGAGLRFDPGNGFFAVDAITNLRVRKLLGQPVGLDGVGGTGIVNCVGSTVLDVTAYDIPIIGDITLSVKDALCGVSRTPRTPPAG</sequence>
<dbReference type="Proteomes" id="UP001240447">
    <property type="component" value="Unassembled WGS sequence"/>
</dbReference>
<reference evidence="2 3" key="1">
    <citation type="submission" date="2023-07" db="EMBL/GenBank/DDBJ databases">
        <title>Sequencing the genomes of 1000 actinobacteria strains.</title>
        <authorList>
            <person name="Klenk H.-P."/>
        </authorList>
    </citation>
    <scope>NUCLEOTIDE SEQUENCE [LARGE SCALE GENOMIC DNA]</scope>
    <source>
        <strain evidence="2 3">GD13</strain>
    </source>
</reference>